<protein>
    <recommendedName>
        <fullName evidence="3">Phage portal protein</fullName>
    </recommendedName>
</protein>
<organism evidence="1 2">
    <name type="scientific">Actinomadura coerulea</name>
    <dbReference type="NCBI Taxonomy" id="46159"/>
    <lineage>
        <taxon>Bacteria</taxon>
        <taxon>Bacillati</taxon>
        <taxon>Actinomycetota</taxon>
        <taxon>Actinomycetes</taxon>
        <taxon>Streptosporangiales</taxon>
        <taxon>Thermomonosporaceae</taxon>
        <taxon>Actinomadura</taxon>
    </lineage>
</organism>
<reference evidence="1 2" key="1">
    <citation type="submission" date="2020-08" db="EMBL/GenBank/DDBJ databases">
        <title>Sequencing the genomes of 1000 actinobacteria strains.</title>
        <authorList>
            <person name="Klenk H.-P."/>
        </authorList>
    </citation>
    <scope>NUCLEOTIDE SEQUENCE [LARGE SCALE GENOMIC DNA]</scope>
    <source>
        <strain evidence="1 2">DSM 43675</strain>
    </source>
</reference>
<gene>
    <name evidence="1" type="ORF">BKA00_007422</name>
</gene>
<comment type="caution">
    <text evidence="1">The sequence shown here is derived from an EMBL/GenBank/DDBJ whole genome shotgun (WGS) entry which is preliminary data.</text>
</comment>
<dbReference type="RefSeq" id="WP_185033091.1">
    <property type="nucleotide sequence ID" value="NZ_JACHMQ010000001.1"/>
</dbReference>
<name>A0A7X0G6S8_9ACTN</name>
<dbReference type="Proteomes" id="UP000546324">
    <property type="component" value="Unassembled WGS sequence"/>
</dbReference>
<dbReference type="InterPro" id="IPR021145">
    <property type="entry name" value="Portal_protein_SPP1_Gp6-like"/>
</dbReference>
<keyword evidence="2" id="KW-1185">Reference proteome</keyword>
<evidence type="ECO:0000313" key="1">
    <source>
        <dbReference type="EMBL" id="MBB6400508.1"/>
    </source>
</evidence>
<sequence length="467" mass="51817">MKNWADEMIRELDASRAANGHIGLVRRYLKGQHNIPYMPKDATDEYAAIARQAITNWLPLLSGTFAEQLFVDGYRSGRAAVNESAAWDVWTANKLRARQGITHRGAIDYGVSYVAVDGDTIRTPAARKCWAWYGDDEAEFPLAGLVEIGQRIASSGEFLTRYEFWHGSNVTTYERVSGRRMGIPDDPGNPLDGRDVQIGALNDAGTRKHGRDFVPWVRFRDRLDDEAQGLIRPLINLQDRINASVFYLLMALHYASFRQRWAIGLSIPRDKEEFLPPDMPDAPLKPNPNFGKPIEPFKAAVNRLWLSESGDSKFGDFQQTDVTGHLAAIEAAIKTLVSIGRGSPLIMVGDLANIAVEGIATLNDSMYKQLGAFKTNFGDSWDTVLDVRGVSSPGASVRWRDTEPRSFAQIVDGLVKLHQIGAPAEGLFELIPEITDTQLEQWRTLAARPTDADRLADAITRQGVPAV</sequence>
<evidence type="ECO:0008006" key="3">
    <source>
        <dbReference type="Google" id="ProtNLM"/>
    </source>
</evidence>
<dbReference type="AlphaFoldDB" id="A0A7X0G6S8"/>
<dbReference type="EMBL" id="JACHMQ010000001">
    <property type="protein sequence ID" value="MBB6400508.1"/>
    <property type="molecule type" value="Genomic_DNA"/>
</dbReference>
<accession>A0A7X0G6S8</accession>
<proteinExistence type="predicted"/>
<evidence type="ECO:0000313" key="2">
    <source>
        <dbReference type="Proteomes" id="UP000546324"/>
    </source>
</evidence>
<dbReference type="Pfam" id="PF05133">
    <property type="entry name" value="SPP1_portal"/>
    <property type="match status" value="1"/>
</dbReference>